<organism evidence="1 2">
    <name type="scientific">Diversispora eburnea</name>
    <dbReference type="NCBI Taxonomy" id="1213867"/>
    <lineage>
        <taxon>Eukaryota</taxon>
        <taxon>Fungi</taxon>
        <taxon>Fungi incertae sedis</taxon>
        <taxon>Mucoromycota</taxon>
        <taxon>Glomeromycotina</taxon>
        <taxon>Glomeromycetes</taxon>
        <taxon>Diversisporales</taxon>
        <taxon>Diversisporaceae</taxon>
        <taxon>Diversispora</taxon>
    </lineage>
</organism>
<gene>
    <name evidence="1" type="ORF">DEBURN_LOCUS4930</name>
</gene>
<keyword evidence="2" id="KW-1185">Reference proteome</keyword>
<name>A0A9N8ZTA7_9GLOM</name>
<comment type="caution">
    <text evidence="1">The sequence shown here is derived from an EMBL/GenBank/DDBJ whole genome shotgun (WGS) entry which is preliminary data.</text>
</comment>
<dbReference type="EMBL" id="CAJVPK010000405">
    <property type="protein sequence ID" value="CAG8506084.1"/>
    <property type="molecule type" value="Genomic_DNA"/>
</dbReference>
<dbReference type="Proteomes" id="UP000789706">
    <property type="component" value="Unassembled WGS sequence"/>
</dbReference>
<evidence type="ECO:0000313" key="2">
    <source>
        <dbReference type="Proteomes" id="UP000789706"/>
    </source>
</evidence>
<proteinExistence type="predicted"/>
<evidence type="ECO:0000313" key="1">
    <source>
        <dbReference type="EMBL" id="CAG8506084.1"/>
    </source>
</evidence>
<protein>
    <submittedName>
        <fullName evidence="1">6709_t:CDS:1</fullName>
    </submittedName>
</protein>
<reference evidence="1" key="1">
    <citation type="submission" date="2021-06" db="EMBL/GenBank/DDBJ databases">
        <authorList>
            <person name="Kallberg Y."/>
            <person name="Tangrot J."/>
            <person name="Rosling A."/>
        </authorList>
    </citation>
    <scope>NUCLEOTIDE SEQUENCE</scope>
    <source>
        <strain evidence="1">AZ414A</strain>
    </source>
</reference>
<dbReference type="AlphaFoldDB" id="A0A9N8ZTA7"/>
<dbReference type="OrthoDB" id="2435381at2759"/>
<sequence>MRQEHQCPKECEEKGICKIVTEPTADSSQTFQRFPCCIIIPPYKFEHDGKHVHETKKPHLCNDNCPNDEGQHIKEEEYNQDFHFCDVKCPNCFYYCTLPYGHYEKYYTKHSTTHGNMSLTTFACEDDEDSQVCSNLAKKEGLYEHIKVNISPKPDEAKDYISHWLFWERTMFEDPYSKGERD</sequence>
<accession>A0A9N8ZTA7</accession>